<reference evidence="1" key="1">
    <citation type="submission" date="2023-01" db="EMBL/GenBank/DDBJ databases">
        <title>Vibrio sp. CB1-14 genome sequencing.</title>
        <authorList>
            <person name="Otstavnykh N."/>
            <person name="Isaeva M."/>
            <person name="Meleshko D."/>
        </authorList>
    </citation>
    <scope>NUCLEOTIDE SEQUENCE</scope>
    <source>
        <strain evidence="1">CB1-14</strain>
    </source>
</reference>
<accession>A0AAU8BNA7</accession>
<dbReference type="KEGG" id="vck:PG915_20785"/>
<organism evidence="1">
    <name type="scientific">Vibrio chaetopteri</name>
    <dbReference type="NCBI Taxonomy" id="3016528"/>
    <lineage>
        <taxon>Bacteria</taxon>
        <taxon>Pseudomonadati</taxon>
        <taxon>Pseudomonadota</taxon>
        <taxon>Gammaproteobacteria</taxon>
        <taxon>Vibrionales</taxon>
        <taxon>Vibrionaceae</taxon>
        <taxon>Vibrio</taxon>
    </lineage>
</organism>
<gene>
    <name evidence="1" type="ORF">PG915_20785</name>
</gene>
<dbReference type="EMBL" id="CP115921">
    <property type="protein sequence ID" value="XCD17733.1"/>
    <property type="molecule type" value="Genomic_DNA"/>
</dbReference>
<protein>
    <recommendedName>
        <fullName evidence="2">Outer membrane protein beta-barrel domain-containing protein</fullName>
    </recommendedName>
</protein>
<dbReference type="AlphaFoldDB" id="A0AAU8BNA7"/>
<sequence length="276" mass="30904">MDLRHLVALGGLACTATSPTLAGQFHMAGGAFFSEADTSIGVTNPNTGNDFDLDFESDLSLKERSTLPYLLVGYDFNERHGIFLDWRSLHRKASNTVVTKPFQLPDSNTEVQAGARLDSTLNIDILRFGYNYKFYDGEDWDWKASIGLHIMNFNVGFGGELGYRVDQDDPTLIPVKDEEFTDLTAPLPNIGLITDYRITDNWHLLGHAQVFALSIEEISGLLLDLGAGIEYKFTEDFGLAATYSYYEINVDYGRDFADLDAKFKFYSPMATLTYAF</sequence>
<dbReference type="RefSeq" id="WP_353498911.1">
    <property type="nucleotide sequence ID" value="NZ_CP115921.1"/>
</dbReference>
<dbReference type="SUPFAM" id="SSF56925">
    <property type="entry name" value="OMPA-like"/>
    <property type="match status" value="1"/>
</dbReference>
<proteinExistence type="predicted"/>
<evidence type="ECO:0000313" key="1">
    <source>
        <dbReference type="EMBL" id="XCD17733.1"/>
    </source>
</evidence>
<dbReference type="InterPro" id="IPR011250">
    <property type="entry name" value="OMP/PagP_B-barrel"/>
</dbReference>
<dbReference type="Gene3D" id="2.40.160.20">
    <property type="match status" value="1"/>
</dbReference>
<name>A0AAU8BNA7_9VIBR</name>
<evidence type="ECO:0008006" key="2">
    <source>
        <dbReference type="Google" id="ProtNLM"/>
    </source>
</evidence>